<protein>
    <submittedName>
        <fullName evidence="2">Uncharacterized protein</fullName>
    </submittedName>
</protein>
<accession>A0A5N5DHT4</accession>
<evidence type="ECO:0000313" key="2">
    <source>
        <dbReference type="EMBL" id="KAB2577428.1"/>
    </source>
</evidence>
<proteinExistence type="predicted"/>
<reference evidence="2 3" key="1">
    <citation type="journal article" date="2019" name="Sci. Rep.">
        <title>A multi-omics analysis of the grapevine pathogen Lasiodiplodia theobromae reveals that temperature affects the expression of virulence- and pathogenicity-related genes.</title>
        <authorList>
            <person name="Felix C."/>
            <person name="Meneses R."/>
            <person name="Goncalves M.F.M."/>
            <person name="Tilleman L."/>
            <person name="Duarte A.S."/>
            <person name="Jorrin-Novo J.V."/>
            <person name="Van de Peer Y."/>
            <person name="Deforce D."/>
            <person name="Van Nieuwerburgh F."/>
            <person name="Esteves A.C."/>
            <person name="Alves A."/>
        </authorList>
    </citation>
    <scope>NUCLEOTIDE SEQUENCE [LARGE SCALE GENOMIC DNA]</scope>
    <source>
        <strain evidence="2 3">LA-SOL3</strain>
    </source>
</reference>
<organism evidence="2 3">
    <name type="scientific">Lasiodiplodia theobromae</name>
    <dbReference type="NCBI Taxonomy" id="45133"/>
    <lineage>
        <taxon>Eukaryota</taxon>
        <taxon>Fungi</taxon>
        <taxon>Dikarya</taxon>
        <taxon>Ascomycota</taxon>
        <taxon>Pezizomycotina</taxon>
        <taxon>Dothideomycetes</taxon>
        <taxon>Dothideomycetes incertae sedis</taxon>
        <taxon>Botryosphaeriales</taxon>
        <taxon>Botryosphaeriaceae</taxon>
        <taxon>Lasiodiplodia</taxon>
    </lineage>
</organism>
<comment type="caution">
    <text evidence="2">The sequence shown here is derived from an EMBL/GenBank/DDBJ whole genome shotgun (WGS) entry which is preliminary data.</text>
</comment>
<dbReference type="EMBL" id="VCHE01000017">
    <property type="protein sequence ID" value="KAB2577428.1"/>
    <property type="molecule type" value="Genomic_DNA"/>
</dbReference>
<keyword evidence="3" id="KW-1185">Reference proteome</keyword>
<gene>
    <name evidence="2" type="ORF">DBV05_g3949</name>
</gene>
<name>A0A5N5DHT4_9PEZI</name>
<feature type="compositionally biased region" description="Low complexity" evidence="1">
    <location>
        <begin position="49"/>
        <end position="69"/>
    </location>
</feature>
<sequence length="96" mass="10368">MAPDDHLDLLSSLLTSLRNTKATFGESSAQYREMKAWVDDHISASAASAASAQAMQARPAGNANEQAAAEQERLPQQQHVFNLAFRPRPQGAGYAQ</sequence>
<evidence type="ECO:0000256" key="1">
    <source>
        <dbReference type="SAM" id="MobiDB-lite"/>
    </source>
</evidence>
<dbReference type="Proteomes" id="UP000325902">
    <property type="component" value="Unassembled WGS sequence"/>
</dbReference>
<evidence type="ECO:0000313" key="3">
    <source>
        <dbReference type="Proteomes" id="UP000325902"/>
    </source>
</evidence>
<dbReference type="AlphaFoldDB" id="A0A5N5DHT4"/>
<feature type="region of interest" description="Disordered" evidence="1">
    <location>
        <begin position="49"/>
        <end position="96"/>
    </location>
</feature>